<protein>
    <submittedName>
        <fullName evidence="1">Uncharacterized protein</fullName>
    </submittedName>
</protein>
<dbReference type="EMBL" id="ML976708">
    <property type="protein sequence ID" value="KAF1969496.1"/>
    <property type="molecule type" value="Genomic_DNA"/>
</dbReference>
<dbReference type="AlphaFoldDB" id="A0A6A5V390"/>
<keyword evidence="2" id="KW-1185">Reference proteome</keyword>
<gene>
    <name evidence="1" type="ORF">BU23DRAFT_236133</name>
</gene>
<reference evidence="1" key="1">
    <citation type="journal article" date="2020" name="Stud. Mycol.">
        <title>101 Dothideomycetes genomes: a test case for predicting lifestyles and emergence of pathogens.</title>
        <authorList>
            <person name="Haridas S."/>
            <person name="Albert R."/>
            <person name="Binder M."/>
            <person name="Bloem J."/>
            <person name="Labutti K."/>
            <person name="Salamov A."/>
            <person name="Andreopoulos B."/>
            <person name="Baker S."/>
            <person name="Barry K."/>
            <person name="Bills G."/>
            <person name="Bluhm B."/>
            <person name="Cannon C."/>
            <person name="Castanera R."/>
            <person name="Culley D."/>
            <person name="Daum C."/>
            <person name="Ezra D."/>
            <person name="Gonzalez J."/>
            <person name="Henrissat B."/>
            <person name="Kuo A."/>
            <person name="Liang C."/>
            <person name="Lipzen A."/>
            <person name="Lutzoni F."/>
            <person name="Magnuson J."/>
            <person name="Mondo S."/>
            <person name="Nolan M."/>
            <person name="Ohm R."/>
            <person name="Pangilinan J."/>
            <person name="Park H.-J."/>
            <person name="Ramirez L."/>
            <person name="Alfaro M."/>
            <person name="Sun H."/>
            <person name="Tritt A."/>
            <person name="Yoshinaga Y."/>
            <person name="Zwiers L.-H."/>
            <person name="Turgeon B."/>
            <person name="Goodwin S."/>
            <person name="Spatafora J."/>
            <person name="Crous P."/>
            <person name="Grigoriev I."/>
        </authorList>
    </citation>
    <scope>NUCLEOTIDE SEQUENCE</scope>
    <source>
        <strain evidence="1">CBS 107.79</strain>
    </source>
</reference>
<accession>A0A6A5V390</accession>
<evidence type="ECO:0000313" key="2">
    <source>
        <dbReference type="Proteomes" id="UP000800036"/>
    </source>
</evidence>
<proteinExistence type="predicted"/>
<dbReference type="Proteomes" id="UP000800036">
    <property type="component" value="Unassembled WGS sequence"/>
</dbReference>
<evidence type="ECO:0000313" key="1">
    <source>
        <dbReference type="EMBL" id="KAF1969496.1"/>
    </source>
</evidence>
<name>A0A6A5V390_9PLEO</name>
<sequence length="56" mass="6667">MRHRAEILHPSKNRDISTSTLPKWPTVRQQFKQLLVILMLAFFLVNELLQRHITSL</sequence>
<organism evidence="1 2">
    <name type="scientific">Bimuria novae-zelandiae CBS 107.79</name>
    <dbReference type="NCBI Taxonomy" id="1447943"/>
    <lineage>
        <taxon>Eukaryota</taxon>
        <taxon>Fungi</taxon>
        <taxon>Dikarya</taxon>
        <taxon>Ascomycota</taxon>
        <taxon>Pezizomycotina</taxon>
        <taxon>Dothideomycetes</taxon>
        <taxon>Pleosporomycetidae</taxon>
        <taxon>Pleosporales</taxon>
        <taxon>Massarineae</taxon>
        <taxon>Didymosphaeriaceae</taxon>
        <taxon>Bimuria</taxon>
    </lineage>
</organism>